<sequence length="77" mass="8630">MPDQPFLPSCPDKNKVYFKPTGSVFCQFSLVKPFIPKAWSPGNGTNLKILPSFIVLWQNKLMVLPRPVEKSALILGN</sequence>
<organism evidence="2 3">
    <name type="scientific">Laticauda laticaudata</name>
    <name type="common">Blue-ringed sea krait</name>
    <name type="synonym">Blue-lipped sea krait</name>
    <dbReference type="NCBI Taxonomy" id="8630"/>
    <lineage>
        <taxon>Eukaryota</taxon>
        <taxon>Metazoa</taxon>
        <taxon>Chordata</taxon>
        <taxon>Craniata</taxon>
        <taxon>Vertebrata</taxon>
        <taxon>Euteleostomi</taxon>
        <taxon>Lepidosauria</taxon>
        <taxon>Squamata</taxon>
        <taxon>Bifurcata</taxon>
        <taxon>Unidentata</taxon>
        <taxon>Episquamata</taxon>
        <taxon>Toxicofera</taxon>
        <taxon>Serpentes</taxon>
        <taxon>Colubroidea</taxon>
        <taxon>Elapidae</taxon>
        <taxon>Laticaudinae</taxon>
        <taxon>Laticauda</taxon>
    </lineage>
</organism>
<accession>A0A8C5SJN7</accession>
<dbReference type="Proteomes" id="UP000694406">
    <property type="component" value="Unplaced"/>
</dbReference>
<evidence type="ECO:0000313" key="2">
    <source>
        <dbReference type="Ensembl" id="ENSLLTP00000019008.1"/>
    </source>
</evidence>
<dbReference type="AlphaFoldDB" id="A0A8C5SJN7"/>
<evidence type="ECO:0000313" key="3">
    <source>
        <dbReference type="Proteomes" id="UP000694406"/>
    </source>
</evidence>
<keyword evidence="3" id="KW-1185">Reference proteome</keyword>
<reference evidence="2" key="1">
    <citation type="submission" date="2025-08" db="UniProtKB">
        <authorList>
            <consortium name="Ensembl"/>
        </authorList>
    </citation>
    <scope>IDENTIFICATION</scope>
</reference>
<dbReference type="Ensembl" id="ENSLLTT00000019713.1">
    <property type="protein sequence ID" value="ENSLLTP00000019008.1"/>
    <property type="gene ID" value="ENSLLTG00000014337.1"/>
</dbReference>
<dbReference type="Pfam" id="PF15388">
    <property type="entry name" value="FAM117"/>
    <property type="match status" value="1"/>
</dbReference>
<dbReference type="InterPro" id="IPR026642">
    <property type="entry name" value="Glcci1/FAM117"/>
</dbReference>
<evidence type="ECO:0000256" key="1">
    <source>
        <dbReference type="ARBA" id="ARBA00022553"/>
    </source>
</evidence>
<reference evidence="2" key="2">
    <citation type="submission" date="2025-09" db="UniProtKB">
        <authorList>
            <consortium name="Ensembl"/>
        </authorList>
    </citation>
    <scope>IDENTIFICATION</scope>
</reference>
<proteinExistence type="predicted"/>
<protein>
    <submittedName>
        <fullName evidence="2">Uncharacterized protein</fullName>
    </submittedName>
</protein>
<keyword evidence="1" id="KW-0597">Phosphoprotein</keyword>
<name>A0A8C5SJN7_LATLA</name>